<evidence type="ECO:0000313" key="2">
    <source>
        <dbReference type="Proteomes" id="UP001157502"/>
    </source>
</evidence>
<proteinExistence type="predicted"/>
<comment type="caution">
    <text evidence="1">The sequence shown here is derived from an EMBL/GenBank/DDBJ whole genome shotgun (WGS) entry which is preliminary data.</text>
</comment>
<keyword evidence="2" id="KW-1185">Reference proteome</keyword>
<protein>
    <submittedName>
        <fullName evidence="1">Uncharacterized protein</fullName>
    </submittedName>
</protein>
<evidence type="ECO:0000313" key="1">
    <source>
        <dbReference type="EMBL" id="KAJ8014809.1"/>
    </source>
</evidence>
<sequence>MLFLEHDSGSPQACASPEECKVMVKIHSRQKTRARSVPRVIEERLERRKGAGETQHSEESSRPPFEGRSSNDLSSPTGLWRSQATAATLLTD</sequence>
<organism evidence="1 2">
    <name type="scientific">Dallia pectoralis</name>
    <name type="common">Alaska blackfish</name>
    <dbReference type="NCBI Taxonomy" id="75939"/>
    <lineage>
        <taxon>Eukaryota</taxon>
        <taxon>Metazoa</taxon>
        <taxon>Chordata</taxon>
        <taxon>Craniata</taxon>
        <taxon>Vertebrata</taxon>
        <taxon>Euteleostomi</taxon>
        <taxon>Actinopterygii</taxon>
        <taxon>Neopterygii</taxon>
        <taxon>Teleostei</taxon>
        <taxon>Protacanthopterygii</taxon>
        <taxon>Esociformes</taxon>
        <taxon>Umbridae</taxon>
        <taxon>Dallia</taxon>
    </lineage>
</organism>
<name>A0ACC2HFS3_DALPE</name>
<dbReference type="EMBL" id="CM055729">
    <property type="protein sequence ID" value="KAJ8014809.1"/>
    <property type="molecule type" value="Genomic_DNA"/>
</dbReference>
<dbReference type="Proteomes" id="UP001157502">
    <property type="component" value="Chromosome 2"/>
</dbReference>
<reference evidence="1" key="1">
    <citation type="submission" date="2021-05" db="EMBL/GenBank/DDBJ databases">
        <authorList>
            <person name="Pan Q."/>
            <person name="Jouanno E."/>
            <person name="Zahm M."/>
            <person name="Klopp C."/>
            <person name="Cabau C."/>
            <person name="Louis A."/>
            <person name="Berthelot C."/>
            <person name="Parey E."/>
            <person name="Roest Crollius H."/>
            <person name="Montfort J."/>
            <person name="Robinson-Rechavi M."/>
            <person name="Bouchez O."/>
            <person name="Lampietro C."/>
            <person name="Lopez Roques C."/>
            <person name="Donnadieu C."/>
            <person name="Postlethwait J."/>
            <person name="Bobe J."/>
            <person name="Dillon D."/>
            <person name="Chandos A."/>
            <person name="von Hippel F."/>
            <person name="Guiguen Y."/>
        </authorList>
    </citation>
    <scope>NUCLEOTIDE SEQUENCE</scope>
    <source>
        <strain evidence="1">YG-Jan2019</strain>
    </source>
</reference>
<accession>A0ACC2HFS3</accession>
<gene>
    <name evidence="1" type="ORF">DPEC_G00019600</name>
</gene>